<proteinExistence type="predicted"/>
<protein>
    <submittedName>
        <fullName evidence="2">Uncharacterized protein</fullName>
    </submittedName>
</protein>
<dbReference type="eggNOG" id="COG1388">
    <property type="taxonomic scope" value="Bacteria"/>
</dbReference>
<evidence type="ECO:0000313" key="2">
    <source>
        <dbReference type="EMBL" id="EOD77043.1"/>
    </source>
</evidence>
<dbReference type="AlphaFoldDB" id="R1GLL0"/>
<sequence length="1276" mass="141824">MSPYKKIEDECIELVHKVCGVEPSVISGFTSDQLKELVVEKFPLMEQPVEGDVLAPLQIETGKRDQLPKYPLEPAIKNSTCGAEPVEFTDILYVPAHPKDGKKRWYAMTQVAVDAIKKEKKTLSTAIVAGDKLQTLQNLNDLGLLSKFQSKAHEYFLKGTDKERYRALILVIKVLQSGANHFYEKGHLGFIKNVMDAEGLDINDMVKDRMSSEKFWDSVLISMSQPRYMGYSNYNQVTKAYEDLHSSEAEQRRLISARKKIHSKLIKHCEEAIETLEKKAESNASQKTTDLDGTKFAFDKKHQYFTSRRQKSIYYHVSRLIKNRPAPDNKFCMDEHDNVVDAINEFWVKDLADADEHDRSGKQISRSDIRLLNPLFFLRSLNQLNAYGYAVKEQCLTEEEFEGTEPKHLGPSTLNSLASGWRDGKIFSSAANPLDFLNKTNLIDKLYEEIQAKSLNTVSTGNAGSEEEEARVNNTLSLKGNVEWAYLPTLALVQVIDATFKKQFSDLKTILGSGDNLPNFLSQLIWVKKVAVARLDILKKKAEKRAAEGKLRSVFIDNPPESFKLLWDETKHKPKRVKLGVFQNQAGLNDLEAVECCFLSDGEVFWVRGPHWYMPETGSCTELHLGHVKPINVELNPLGASSGTGDVGKTLKEGLKELKPNLGGTQILNLSKEVHKFESAFWQDGFHYKDGVGPDGKAAYIANAEAQFMRFSSSASGSINTPIDKAKFSGVYGTSGEIKASLTLLSAQMGFAVWLPFSEKNKVIDAHTDAKRENVEGYAVSIPYFVSKKDNDGGIKVERADTPYNAGHMCIQLRGKVYGLAAASCQLSASVAFGPADTDGGIGIKGQAYAAADYNKRLSGSKTHIRDISMSEDTLTSAVAEGKVQVDVFAGVEAGGSFGADVYWRPPKIDIALSGGSKAPQPKLLKLGGLDGEIAVSAGYGISAELRLTFQDGFLVLIAAARLVAGPGCKGKVGIAINPVNADRFITCVLGVLRQNDFRYIGFFGDRDENGVNKDFEMLNERLTVAIAMGLALSDVLMLPAVVFEEYKKGSLQEEYAPLIAKSINELNKELQIKSWVKNLPPETLSNLLSCLINAQETAEQDFFSGSVRDGTGYEKNNKASLINQTQVNAILQILSWIPSGGKEATLASRRQFQKALILMDGNIESYRTPREQWQQLFENWQKIGLFIRNHSNPRVRGDNLDKFNQQSSNLCSDFIIYLAEDSYQLFGIKLISWKEAILMYNGEQLTEEMLEANDRAKAKIAKVGAKRVGWNIRIF</sequence>
<dbReference type="EMBL" id="ANFM02000078">
    <property type="protein sequence ID" value="EOD77043.1"/>
    <property type="molecule type" value="Genomic_DNA"/>
</dbReference>
<evidence type="ECO:0000313" key="3">
    <source>
        <dbReference type="Proteomes" id="UP000011223"/>
    </source>
</evidence>
<keyword evidence="1" id="KW-0175">Coiled coil</keyword>
<name>R1GLL0_9GAMM</name>
<reference evidence="2 3" key="1">
    <citation type="journal article" date="2014" name="PLoS ONE">
        <title>Grimontia indica AK16(T), sp. nov., Isolated from a Seawater Sample Reports the Presence of Pathogenic Genes Similar to Vibrio Genus.</title>
        <authorList>
            <person name="Singh A."/>
            <person name="Vaidya B."/>
            <person name="Khatri I."/>
            <person name="Srinivas T.N."/>
            <person name="Subramanian S."/>
            <person name="Korpole S."/>
            <person name="Pinnaka A.K."/>
        </authorList>
    </citation>
    <scope>NUCLEOTIDE SEQUENCE [LARGE SCALE GENOMIC DNA]</scope>
    <source>
        <strain evidence="2 3">AK16</strain>
    </source>
</reference>
<dbReference type="RefSeq" id="WP_002542768.1">
    <property type="nucleotide sequence ID" value="NZ_ANFM02000078.1"/>
</dbReference>
<dbReference type="Proteomes" id="UP000011223">
    <property type="component" value="Unassembled WGS sequence"/>
</dbReference>
<keyword evidence="3" id="KW-1185">Reference proteome</keyword>
<comment type="caution">
    <text evidence="2">The sequence shown here is derived from an EMBL/GenBank/DDBJ whole genome shotgun (WGS) entry which is preliminary data.</text>
</comment>
<gene>
    <name evidence="2" type="ORF">D515_04724</name>
</gene>
<feature type="coiled-coil region" evidence="1">
    <location>
        <begin position="259"/>
        <end position="286"/>
    </location>
</feature>
<evidence type="ECO:0000256" key="1">
    <source>
        <dbReference type="SAM" id="Coils"/>
    </source>
</evidence>
<organism evidence="2 3">
    <name type="scientific">Grimontia indica</name>
    <dbReference type="NCBI Taxonomy" id="1056512"/>
    <lineage>
        <taxon>Bacteria</taxon>
        <taxon>Pseudomonadati</taxon>
        <taxon>Pseudomonadota</taxon>
        <taxon>Gammaproteobacteria</taxon>
        <taxon>Vibrionales</taxon>
        <taxon>Vibrionaceae</taxon>
        <taxon>Grimontia</taxon>
    </lineage>
</organism>
<accession>R1GLL0</accession>